<dbReference type="OrthoDB" id="3437960at2759"/>
<evidence type="ECO:0000313" key="3">
    <source>
        <dbReference type="EMBL" id="KIJ05210.1"/>
    </source>
</evidence>
<feature type="region of interest" description="Disordered" evidence="1">
    <location>
        <begin position="91"/>
        <end position="145"/>
    </location>
</feature>
<feature type="compositionally biased region" description="Polar residues" evidence="1">
    <location>
        <begin position="217"/>
        <end position="234"/>
    </location>
</feature>
<sequence>MSKCFLTVVGVQDRKRDKRRIQGLVQAIILCHLVNMSAWPPFFTRLPDPDFIEGQSRLHRVRYIFVSLVRPFRTIDWGFVVRGNSGIAQVYAPPHNPPTRHPNHTESPHPPPSYAAHGFVQQQAGGPSPAVFPHSQLPQRADTQSGGAQFYPGTMNAFPRSAEHAWQDAFAHNRGVLPSNNTLQSSSPPCARVPQGMSSEYPRLRPPGLGHPRPRCDTTSSHVGSFASSHQSWDQAMGTGSVPQPSHSRPSQMISLPSSLVPPRAKPHSTKAPSYIKDPEPRSTEDDEEETSTFLCEWMDEHGLCNMQVSGDRVSMSQHLSRSHDVVGDEKSQKPCLWRGCTETMNKGSLARHVVSRHLHAGASCGFCSKVYSRLDVVRRHVRKCKVANASSASQDAEW</sequence>
<feature type="compositionally biased region" description="Polar residues" evidence="1">
    <location>
        <begin position="178"/>
        <end position="188"/>
    </location>
</feature>
<feature type="compositionally biased region" description="Polar residues" evidence="1">
    <location>
        <begin position="136"/>
        <end position="145"/>
    </location>
</feature>
<name>A0A0C9ST85_PAXIN</name>
<protein>
    <submittedName>
        <fullName evidence="3">Uncharacterized protein</fullName>
    </submittedName>
</protein>
<dbReference type="EMBL" id="KN821154">
    <property type="protein sequence ID" value="KIJ05210.1"/>
    <property type="molecule type" value="Genomic_DNA"/>
</dbReference>
<accession>A0A0C9ST85</accession>
<dbReference type="AlphaFoldDB" id="A0A0C9ST85"/>
<keyword evidence="2" id="KW-0472">Membrane</keyword>
<keyword evidence="2" id="KW-0812">Transmembrane</keyword>
<feature type="region of interest" description="Disordered" evidence="1">
    <location>
        <begin position="178"/>
        <end position="290"/>
    </location>
</feature>
<evidence type="ECO:0000256" key="2">
    <source>
        <dbReference type="SAM" id="Phobius"/>
    </source>
</evidence>
<dbReference type="Proteomes" id="UP000053647">
    <property type="component" value="Unassembled WGS sequence"/>
</dbReference>
<keyword evidence="4" id="KW-1185">Reference proteome</keyword>
<proteinExistence type="predicted"/>
<keyword evidence="2" id="KW-1133">Transmembrane helix</keyword>
<feature type="transmembrane region" description="Helical" evidence="2">
    <location>
        <begin position="21"/>
        <end position="39"/>
    </location>
</feature>
<evidence type="ECO:0000313" key="4">
    <source>
        <dbReference type="Proteomes" id="UP000053647"/>
    </source>
</evidence>
<evidence type="ECO:0000256" key="1">
    <source>
        <dbReference type="SAM" id="MobiDB-lite"/>
    </source>
</evidence>
<dbReference type="HOGENOM" id="CLU_690973_0_0_1"/>
<feature type="compositionally biased region" description="Polar residues" evidence="1">
    <location>
        <begin position="241"/>
        <end position="258"/>
    </location>
</feature>
<reference evidence="3 4" key="1">
    <citation type="submission" date="2014-06" db="EMBL/GenBank/DDBJ databases">
        <authorList>
            <consortium name="DOE Joint Genome Institute"/>
            <person name="Kuo A."/>
            <person name="Kohler A."/>
            <person name="Nagy L.G."/>
            <person name="Floudas D."/>
            <person name="Copeland A."/>
            <person name="Barry K.W."/>
            <person name="Cichocki N."/>
            <person name="Veneault-Fourrey C."/>
            <person name="LaButti K."/>
            <person name="Lindquist E.A."/>
            <person name="Lipzen A."/>
            <person name="Lundell T."/>
            <person name="Morin E."/>
            <person name="Murat C."/>
            <person name="Sun H."/>
            <person name="Tunlid A."/>
            <person name="Henrissat B."/>
            <person name="Grigoriev I.V."/>
            <person name="Hibbett D.S."/>
            <person name="Martin F."/>
            <person name="Nordberg H.P."/>
            <person name="Cantor M.N."/>
            <person name="Hua S.X."/>
        </authorList>
    </citation>
    <scope>NUCLEOTIDE SEQUENCE [LARGE SCALE GENOMIC DNA]</scope>
    <source>
        <strain evidence="3 4">ATCC 200175</strain>
    </source>
</reference>
<reference evidence="4" key="2">
    <citation type="submission" date="2015-01" db="EMBL/GenBank/DDBJ databases">
        <title>Evolutionary Origins and Diversification of the Mycorrhizal Mutualists.</title>
        <authorList>
            <consortium name="DOE Joint Genome Institute"/>
            <consortium name="Mycorrhizal Genomics Consortium"/>
            <person name="Kohler A."/>
            <person name="Kuo A."/>
            <person name="Nagy L.G."/>
            <person name="Floudas D."/>
            <person name="Copeland A."/>
            <person name="Barry K.W."/>
            <person name="Cichocki N."/>
            <person name="Veneault-Fourrey C."/>
            <person name="LaButti K."/>
            <person name="Lindquist E.A."/>
            <person name="Lipzen A."/>
            <person name="Lundell T."/>
            <person name="Morin E."/>
            <person name="Murat C."/>
            <person name="Riley R."/>
            <person name="Ohm R."/>
            <person name="Sun H."/>
            <person name="Tunlid A."/>
            <person name="Henrissat B."/>
            <person name="Grigoriev I.V."/>
            <person name="Hibbett D.S."/>
            <person name="Martin F."/>
        </authorList>
    </citation>
    <scope>NUCLEOTIDE SEQUENCE [LARGE SCALE GENOMIC DNA]</scope>
    <source>
        <strain evidence="4">ATCC 200175</strain>
    </source>
</reference>
<gene>
    <name evidence="3" type="ORF">PAXINDRAFT_21510</name>
</gene>
<organism evidence="3 4">
    <name type="scientific">Paxillus involutus ATCC 200175</name>
    <dbReference type="NCBI Taxonomy" id="664439"/>
    <lineage>
        <taxon>Eukaryota</taxon>
        <taxon>Fungi</taxon>
        <taxon>Dikarya</taxon>
        <taxon>Basidiomycota</taxon>
        <taxon>Agaricomycotina</taxon>
        <taxon>Agaricomycetes</taxon>
        <taxon>Agaricomycetidae</taxon>
        <taxon>Boletales</taxon>
        <taxon>Paxilineae</taxon>
        <taxon>Paxillaceae</taxon>
        <taxon>Paxillus</taxon>
    </lineage>
</organism>